<dbReference type="EMBL" id="NIVC01002837">
    <property type="protein sequence ID" value="PAA54941.1"/>
    <property type="molecule type" value="Genomic_DNA"/>
</dbReference>
<evidence type="ECO:0000256" key="1">
    <source>
        <dbReference type="SAM" id="MobiDB-lite"/>
    </source>
</evidence>
<feature type="region of interest" description="Disordered" evidence="1">
    <location>
        <begin position="1"/>
        <end position="27"/>
    </location>
</feature>
<proteinExistence type="predicted"/>
<dbReference type="Proteomes" id="UP000215902">
    <property type="component" value="Unassembled WGS sequence"/>
</dbReference>
<keyword evidence="3" id="KW-1185">Reference proteome</keyword>
<name>A0A267E077_9PLAT</name>
<comment type="caution">
    <text evidence="2">The sequence shown here is derived from an EMBL/GenBank/DDBJ whole genome shotgun (WGS) entry which is preliminary data.</text>
</comment>
<reference evidence="2 3" key="1">
    <citation type="submission" date="2017-06" db="EMBL/GenBank/DDBJ databases">
        <title>A platform for efficient transgenesis in Macrostomum lignano, a flatworm model organism for stem cell research.</title>
        <authorList>
            <person name="Berezikov E."/>
        </authorList>
    </citation>
    <scope>NUCLEOTIDE SEQUENCE [LARGE SCALE GENOMIC DNA]</scope>
    <source>
        <strain evidence="2">DV1</strain>
        <tissue evidence="2">Whole organism</tissue>
    </source>
</reference>
<accession>A0A267E077</accession>
<feature type="region of interest" description="Disordered" evidence="1">
    <location>
        <begin position="266"/>
        <end position="288"/>
    </location>
</feature>
<feature type="compositionally biased region" description="Low complexity" evidence="1">
    <location>
        <begin position="157"/>
        <end position="167"/>
    </location>
</feature>
<organism evidence="2 3">
    <name type="scientific">Macrostomum lignano</name>
    <dbReference type="NCBI Taxonomy" id="282301"/>
    <lineage>
        <taxon>Eukaryota</taxon>
        <taxon>Metazoa</taxon>
        <taxon>Spiralia</taxon>
        <taxon>Lophotrochozoa</taxon>
        <taxon>Platyhelminthes</taxon>
        <taxon>Rhabditophora</taxon>
        <taxon>Macrostomorpha</taxon>
        <taxon>Macrostomida</taxon>
        <taxon>Macrostomidae</taxon>
        <taxon>Macrostomum</taxon>
    </lineage>
</organism>
<evidence type="ECO:0000313" key="2">
    <source>
        <dbReference type="EMBL" id="PAA54941.1"/>
    </source>
</evidence>
<sequence length="306" mass="34200">MPLTTESLRKLQKKTSQTMLGAQRRAEMESNRLARELSELRAVEDRRDVARRREFRQAERQLALSGLALSDSVIDVPAISGGRPRAVSSAQRRRQLDSLPAGLGDVVEATTGRRRRPWQRRPLSVFAPQADRQRQLMADEEAAAAAAAEAGQLGSHKQQQQQQKQQPQPAPSCQFAGSDGSPCGRFPCCLPASYSFISSKREMLQLYDLLLSQLPEHRRPKSGADSAAGSDLSSMISDAEYVIEAQKKVSSLDPVERARLLKMASEQWRRRHSGQMPQPRETRYGKPYPMRRVMKPISSSSCSFLN</sequence>
<gene>
    <name evidence="2" type="ORF">BOX15_Mlig010048g1</name>
</gene>
<evidence type="ECO:0000313" key="3">
    <source>
        <dbReference type="Proteomes" id="UP000215902"/>
    </source>
</evidence>
<dbReference type="AlphaFoldDB" id="A0A267E077"/>
<feature type="region of interest" description="Disordered" evidence="1">
    <location>
        <begin position="107"/>
        <end position="177"/>
    </location>
</feature>
<protein>
    <submittedName>
        <fullName evidence="2">Uncharacterized protein</fullName>
    </submittedName>
</protein>